<keyword evidence="2" id="KW-0282">Flagellum</keyword>
<keyword evidence="1" id="KW-0175">Coiled coil</keyword>
<dbReference type="PANTHER" id="PTHR37166:SF1">
    <property type="entry name" value="PROTEIN FLAG"/>
    <property type="match status" value="1"/>
</dbReference>
<dbReference type="RefSeq" id="WP_097017044.1">
    <property type="nucleotide sequence ID" value="NZ_OBDZ01000006.1"/>
</dbReference>
<reference evidence="3" key="1">
    <citation type="submission" date="2017-09" db="EMBL/GenBank/DDBJ databases">
        <authorList>
            <person name="Varghese N."/>
            <person name="Submissions S."/>
        </authorList>
    </citation>
    <scope>NUCLEOTIDE SEQUENCE [LARGE SCALE GENOMIC DNA]</scope>
    <source>
        <strain evidence="3">MSL47</strain>
    </source>
</reference>
<dbReference type="EMBL" id="OBDZ01000006">
    <property type="protein sequence ID" value="SNY20745.1"/>
    <property type="molecule type" value="Genomic_DNA"/>
</dbReference>
<evidence type="ECO:0000256" key="1">
    <source>
        <dbReference type="SAM" id="Coils"/>
    </source>
</evidence>
<dbReference type="SUPFAM" id="SSF160214">
    <property type="entry name" value="FlaG-like"/>
    <property type="match status" value="1"/>
</dbReference>
<accession>A0A285GBC0</accession>
<dbReference type="OrthoDB" id="9799867at2"/>
<dbReference type="InterPro" id="IPR035924">
    <property type="entry name" value="FlaG-like_sf"/>
</dbReference>
<feature type="coiled-coil region" evidence="1">
    <location>
        <begin position="39"/>
        <end position="66"/>
    </location>
</feature>
<keyword evidence="3" id="KW-1185">Reference proteome</keyword>
<keyword evidence="2" id="KW-0966">Cell projection</keyword>
<dbReference type="PANTHER" id="PTHR37166">
    <property type="entry name" value="PROTEIN FLAG"/>
    <property type="match status" value="1"/>
</dbReference>
<dbReference type="Proteomes" id="UP000219573">
    <property type="component" value="Unassembled WGS sequence"/>
</dbReference>
<sequence>MSVSEVNNGNNVNTIISKPSNIENTAVKETNKDDNLLERKQNQLTKDKLQEDIESLNEAVKPFQQDLKFEIHEKSKRMMVKVMDLKKHKVIKELPPKEVLDMLGKIREMVGLIIDEKI</sequence>
<dbReference type="InterPro" id="IPR005186">
    <property type="entry name" value="FlaG"/>
</dbReference>
<dbReference type="AlphaFoldDB" id="A0A285GBC0"/>
<organism evidence="2 3">
    <name type="scientific">Orenia metallireducens</name>
    <dbReference type="NCBI Taxonomy" id="1413210"/>
    <lineage>
        <taxon>Bacteria</taxon>
        <taxon>Bacillati</taxon>
        <taxon>Bacillota</taxon>
        <taxon>Clostridia</taxon>
        <taxon>Halanaerobiales</taxon>
        <taxon>Halobacteroidaceae</taxon>
        <taxon>Orenia</taxon>
    </lineage>
</organism>
<name>A0A285GBC0_9FIRM</name>
<dbReference type="Gene3D" id="3.30.160.170">
    <property type="entry name" value="FlaG-like"/>
    <property type="match status" value="1"/>
</dbReference>
<evidence type="ECO:0000313" key="2">
    <source>
        <dbReference type="EMBL" id="SNY20745.1"/>
    </source>
</evidence>
<proteinExistence type="predicted"/>
<evidence type="ECO:0000313" key="3">
    <source>
        <dbReference type="Proteomes" id="UP000219573"/>
    </source>
</evidence>
<protein>
    <submittedName>
        <fullName evidence="2">Flagellar protein FlaG</fullName>
    </submittedName>
</protein>
<keyword evidence="2" id="KW-0969">Cilium</keyword>
<gene>
    <name evidence="2" type="ORF">SAMN06265827_1069</name>
</gene>
<dbReference type="Pfam" id="PF03646">
    <property type="entry name" value="FlaG"/>
    <property type="match status" value="1"/>
</dbReference>